<evidence type="ECO:0000313" key="1">
    <source>
        <dbReference type="EMBL" id="PYI07327.1"/>
    </source>
</evidence>
<dbReference type="EMBL" id="KZ826343">
    <property type="protein sequence ID" value="PYI07327.1"/>
    <property type="molecule type" value="Genomic_DNA"/>
</dbReference>
<proteinExistence type="predicted"/>
<dbReference type="VEuPathDB" id="FungiDB:BO78DRAFT_396626"/>
<evidence type="ECO:0000313" key="2">
    <source>
        <dbReference type="Proteomes" id="UP000248423"/>
    </source>
</evidence>
<protein>
    <submittedName>
        <fullName evidence="1">Uncharacterized protein</fullName>
    </submittedName>
</protein>
<accession>A0A319EB06</accession>
<dbReference type="AlphaFoldDB" id="A0A319EB06"/>
<keyword evidence="2" id="KW-1185">Reference proteome</keyword>
<organism evidence="1 2">
    <name type="scientific">Aspergillus sclerotiicarbonarius (strain CBS 121057 / IBT 28362)</name>
    <dbReference type="NCBI Taxonomy" id="1448318"/>
    <lineage>
        <taxon>Eukaryota</taxon>
        <taxon>Fungi</taxon>
        <taxon>Dikarya</taxon>
        <taxon>Ascomycota</taxon>
        <taxon>Pezizomycotina</taxon>
        <taxon>Eurotiomycetes</taxon>
        <taxon>Eurotiomycetidae</taxon>
        <taxon>Eurotiales</taxon>
        <taxon>Aspergillaceae</taxon>
        <taxon>Aspergillus</taxon>
        <taxon>Aspergillus subgen. Circumdati</taxon>
    </lineage>
</organism>
<gene>
    <name evidence="1" type="ORF">BO78DRAFT_396626</name>
</gene>
<reference evidence="1 2" key="1">
    <citation type="submission" date="2018-02" db="EMBL/GenBank/DDBJ databases">
        <title>The genomes of Aspergillus section Nigri reveals drivers in fungal speciation.</title>
        <authorList>
            <consortium name="DOE Joint Genome Institute"/>
            <person name="Vesth T.C."/>
            <person name="Nybo J."/>
            <person name="Theobald S."/>
            <person name="Brandl J."/>
            <person name="Frisvad J.C."/>
            <person name="Nielsen K.F."/>
            <person name="Lyhne E.K."/>
            <person name="Kogle M.E."/>
            <person name="Kuo A."/>
            <person name="Riley R."/>
            <person name="Clum A."/>
            <person name="Nolan M."/>
            <person name="Lipzen A."/>
            <person name="Salamov A."/>
            <person name="Henrissat B."/>
            <person name="Wiebenga A."/>
            <person name="De vries R.P."/>
            <person name="Grigoriev I.V."/>
            <person name="Mortensen U.H."/>
            <person name="Andersen M.R."/>
            <person name="Baker S.E."/>
        </authorList>
    </citation>
    <scope>NUCLEOTIDE SEQUENCE [LARGE SCALE GENOMIC DNA]</scope>
    <source>
        <strain evidence="1 2">CBS 121057</strain>
    </source>
</reference>
<sequence length="80" mass="9257">MQLEAASRHHLHLFFPIDPASQTTEEYGLQAYLRSLWHEHQTSDLPSVDLVGPGLSSVRLDFPEDYRSFSGFSSWRAHHY</sequence>
<name>A0A319EB06_ASPSB</name>
<dbReference type="Proteomes" id="UP000248423">
    <property type="component" value="Unassembled WGS sequence"/>
</dbReference>